<evidence type="ECO:0000256" key="7">
    <source>
        <dbReference type="ARBA" id="ARBA00023125"/>
    </source>
</evidence>
<dbReference type="CDD" id="cd17999">
    <property type="entry name" value="DEXHc_Mot1"/>
    <property type="match status" value="1"/>
</dbReference>
<dbReference type="Pfam" id="PF00271">
    <property type="entry name" value="Helicase_C"/>
    <property type="match status" value="1"/>
</dbReference>
<proteinExistence type="predicted"/>
<dbReference type="SMART" id="SM00487">
    <property type="entry name" value="DEXDc"/>
    <property type="match status" value="1"/>
</dbReference>
<dbReference type="CDD" id="cd18793">
    <property type="entry name" value="SF2_C_SNF"/>
    <property type="match status" value="1"/>
</dbReference>
<dbReference type="InterPro" id="IPR016024">
    <property type="entry name" value="ARM-type_fold"/>
</dbReference>
<evidence type="ECO:0000256" key="5">
    <source>
        <dbReference type="ARBA" id="ARBA00022806"/>
    </source>
</evidence>
<evidence type="ECO:0000256" key="1">
    <source>
        <dbReference type="ARBA" id="ARBA00004123"/>
    </source>
</evidence>
<dbReference type="GO" id="GO:0005634">
    <property type="term" value="C:nucleus"/>
    <property type="evidence" value="ECO:0007669"/>
    <property type="project" value="UniProtKB-SubCell"/>
</dbReference>
<comment type="caution">
    <text evidence="9">The sequence shown here is derived from an EMBL/GenBank/DDBJ whole genome shotgun (WGS) entry which is preliminary data.</text>
</comment>
<keyword evidence="8" id="KW-0539">Nucleus</keyword>
<dbReference type="Pfam" id="PF12054">
    <property type="entry name" value="DUF3535"/>
    <property type="match status" value="1"/>
</dbReference>
<accession>A0A8J1U8W8</accession>
<dbReference type="GO" id="GO:0017025">
    <property type="term" value="F:TBP-class protein binding"/>
    <property type="evidence" value="ECO:0007669"/>
    <property type="project" value="InterPro"/>
</dbReference>
<protein>
    <submittedName>
        <fullName evidence="9">Uncharacterized protein</fullName>
    </submittedName>
</protein>
<organism evidence="9 10">
    <name type="scientific">Owenia fusiformis</name>
    <name type="common">Polychaete worm</name>
    <dbReference type="NCBI Taxonomy" id="6347"/>
    <lineage>
        <taxon>Eukaryota</taxon>
        <taxon>Metazoa</taxon>
        <taxon>Spiralia</taxon>
        <taxon>Lophotrochozoa</taxon>
        <taxon>Annelida</taxon>
        <taxon>Polychaeta</taxon>
        <taxon>Sedentaria</taxon>
        <taxon>Canalipalpata</taxon>
        <taxon>Sabellida</taxon>
        <taxon>Oweniida</taxon>
        <taxon>Oweniidae</taxon>
        <taxon>Owenia</taxon>
    </lineage>
</organism>
<evidence type="ECO:0000256" key="8">
    <source>
        <dbReference type="ARBA" id="ARBA00023242"/>
    </source>
</evidence>
<dbReference type="GO" id="GO:0016887">
    <property type="term" value="F:ATP hydrolysis activity"/>
    <property type="evidence" value="ECO:0007669"/>
    <property type="project" value="InterPro"/>
</dbReference>
<dbReference type="GO" id="GO:0003677">
    <property type="term" value="F:DNA binding"/>
    <property type="evidence" value="ECO:0007669"/>
    <property type="project" value="UniProtKB-KW"/>
</dbReference>
<keyword evidence="3" id="KW-0547">Nucleotide-binding</keyword>
<keyword evidence="7" id="KW-0238">DNA-binding</keyword>
<keyword evidence="2" id="KW-0677">Repeat</keyword>
<dbReference type="Gene3D" id="1.25.10.10">
    <property type="entry name" value="Leucine-rich Repeat Variant"/>
    <property type="match status" value="2"/>
</dbReference>
<dbReference type="OrthoDB" id="10252227at2759"/>
<keyword evidence="4" id="KW-0378">Hydrolase</keyword>
<dbReference type="GO" id="GO:0004386">
    <property type="term" value="F:helicase activity"/>
    <property type="evidence" value="ECO:0007669"/>
    <property type="project" value="UniProtKB-KW"/>
</dbReference>
<keyword evidence="5" id="KW-0347">Helicase</keyword>
<dbReference type="FunFam" id="3.40.50.300:FF:000428">
    <property type="entry name" value="TATA-binding protein-associated factor 172"/>
    <property type="match status" value="1"/>
</dbReference>
<dbReference type="InterPro" id="IPR038718">
    <property type="entry name" value="SNF2-like_sf"/>
</dbReference>
<dbReference type="InterPro" id="IPR011989">
    <property type="entry name" value="ARM-like"/>
</dbReference>
<evidence type="ECO:0000256" key="3">
    <source>
        <dbReference type="ARBA" id="ARBA00022741"/>
    </source>
</evidence>
<evidence type="ECO:0000313" key="10">
    <source>
        <dbReference type="Proteomes" id="UP000749559"/>
    </source>
</evidence>
<dbReference type="SUPFAM" id="SSF52540">
    <property type="entry name" value="P-loop containing nucleoside triphosphate hydrolases"/>
    <property type="match status" value="2"/>
</dbReference>
<dbReference type="PANTHER" id="PTHR36498">
    <property type="entry name" value="TATA-BINDING PROTEIN-ASSOCIATED FACTOR 172"/>
    <property type="match status" value="1"/>
</dbReference>
<dbReference type="InterPro" id="IPR044972">
    <property type="entry name" value="Mot1"/>
</dbReference>
<evidence type="ECO:0000256" key="4">
    <source>
        <dbReference type="ARBA" id="ARBA00022801"/>
    </source>
</evidence>
<evidence type="ECO:0000256" key="2">
    <source>
        <dbReference type="ARBA" id="ARBA00022737"/>
    </source>
</evidence>
<dbReference type="Pfam" id="PF00176">
    <property type="entry name" value="SNF2-rel_dom"/>
    <property type="match status" value="1"/>
</dbReference>
<dbReference type="EMBL" id="CAIIXF020000009">
    <property type="protein sequence ID" value="CAH1794395.1"/>
    <property type="molecule type" value="Genomic_DNA"/>
</dbReference>
<gene>
    <name evidence="9" type="ORF">OFUS_LOCUS19095</name>
</gene>
<comment type="subcellular location">
    <subcellularLocation>
        <location evidence="1">Nucleus</location>
    </subcellularLocation>
</comment>
<dbReference type="SUPFAM" id="SSF48371">
    <property type="entry name" value="ARM repeat"/>
    <property type="match status" value="1"/>
</dbReference>
<keyword evidence="10" id="KW-1185">Reference proteome</keyword>
<evidence type="ECO:0000256" key="6">
    <source>
        <dbReference type="ARBA" id="ARBA00022840"/>
    </source>
</evidence>
<dbReference type="Gene3D" id="3.40.50.300">
    <property type="entry name" value="P-loop containing nucleotide triphosphate hydrolases"/>
    <property type="match status" value="1"/>
</dbReference>
<dbReference type="Gene3D" id="3.40.50.10810">
    <property type="entry name" value="Tandem AAA-ATPase domain"/>
    <property type="match status" value="1"/>
</dbReference>
<dbReference type="SMART" id="SM00490">
    <property type="entry name" value="HELICc"/>
    <property type="match status" value="1"/>
</dbReference>
<dbReference type="InterPro" id="IPR049730">
    <property type="entry name" value="SNF2/RAD54-like_C"/>
</dbReference>
<reference evidence="9" key="1">
    <citation type="submission" date="2022-03" db="EMBL/GenBank/DDBJ databases">
        <authorList>
            <person name="Martin C."/>
        </authorList>
    </citation>
    <scope>NUCLEOTIDE SEQUENCE</scope>
</reference>
<dbReference type="InterPro" id="IPR014001">
    <property type="entry name" value="Helicase_ATP-bd"/>
</dbReference>
<dbReference type="InterPro" id="IPR000330">
    <property type="entry name" value="SNF2_N"/>
</dbReference>
<dbReference type="InterPro" id="IPR044078">
    <property type="entry name" value="Mot1_ATP-bd"/>
</dbReference>
<sequence length="1811" mass="202092">MATRLDRLFLLLETGSTPVVRRSAAEQLGEVQRLHPHELNNLLSKVHTYLCSSSWDTRIAAGQAVQAIAKHVPQWNPKPAVHQENVNEPEKKLDSRFSVLSQFDIRKVLQKGASLLGSAGKEYELEDTATGLDQKERLSKQRQLLNKRLGLDVAGGLGMQTTDLFADEDLVTNGNRDAKPGPSQVQVGDLVEQQMLSTVATGDMSSREINKAKRKAKLLAKQISRDFQTNGGSNNKSLDEPAVKLRKTSSVVVDQPADDNKVVIDNVPNDIIDLDELDDWQFESFCEVLTNDLFNPLWEVRHGAAIGLREIMKLHGAGAGKLVNRTLEELHTDNQSWLEDLSVRLCCVLALDKFGDYVSDEVVAPVRENCAQTLGVVLRHMAPSGIAGVLGIIMQLLGQAQWEVRHGGLLGLKYMLAVRQDMTSQLLPSVMWAVYAGLNDGDDDVRAVAAAALLPVIDSLINTLPMEVPKLILCLWDILLDLDDLTASTNSVMTLLSALLSKPLQSTSSLSNLQDLVPRLWPFLRHNISSVRRASLDTLHTILCQSGNTSDWLPPILLDTLRHIYQRALLEYNDSLLEHIYKVWCAVLEKSPLDILVQTACPWLNMCLCQMMQPLNTPFDPNFIIQAQHRTKDMCHSSRGHQTSENPAKKQQDYIAGYESFTLLPADRDIRVIRSRLLATRMLGQLSFYITKPVTFLPEGVELPIESLAKLLVFHLTNKSAVQRFTVAEMIIHWTKDKILECPDVIKSKLLECANEAIYFDEIALMFARLQNECKDFMAGLKQAGVDVQPIINAGAVLTLDQATLLATTVYESVKNQIKPKAHIPMFDSRCSALLNTVTQTSKEQQILSIRVQGSIAGTLVILNHLPEKLNPVVRPLMDIIKKEENVQLQKQASERLALLIEQCCKRSQPPTAKIMKNLCTFLCSDTTCTPSISTSQESLVAQSPYADMYSGILTLDSISKNAEKSAKSTRGRKPLALNTDSICTAGTPENSIQRRGAQFALTALAGHFGDGLADEVPSFWVTAIHGLSVEEKQDSETRDKTEAIELVNSLQVLETIASSLTESLLKQVLARLPQLCSRLNNPFSAVRHMASRCLGMLSRIATSETLSYTLEHILPLLSASHNDTKRLGAIEAVTNIINALEVEIVPYVVLLVVPVLGCMSDQNIGVRLMATQCFATLIRYMPLEAGVPDPPKMAPKLIEQKDLQRKFLEQLLDGSKIDDYKVPIPIKAELRKYQQDGVNWLAFLNKYKLHGILCDDMGLGKTLQSICILAGDHFNRQQKYKEVGSEDCKPLPSIVVCPPTLTGHWVYEVEKFVSPEHLHPLHYTGPPNERLRLQKEAKQHNLVVASYDIVRNDIEFFSTLKWNYCILDEGHIIKNGKTKISKAVKQLNCNHRVILSGTPIQNNVLELWSLFDFLLPGFLGSEKQFNARYGKPILQSRDAKSSSRDQEAGALAMDALHRQVLPFLLRRLKEDVLQDLPPKIIQDYYCDLSPLQVTLYEDFSKSRAKQSVDDGVRAGQTSQVNVQTTTHVFQALQYLRKVCNHPSLVLTNQHPQYKTIMQNLRQTGVSLNSIQHAAKLVALKQLLLDCGIGEGSEESPVVNQHRVLLFCQQKTMLDIIEKDLFKSHMPSVTYSRLDGTVPAGNRHSLVSRFNNDPSIDVLLLTTHVGGLGLNLTGADTVIFVEHDWNPMKDLQAMDRAHRIGQKKVVNVYRLITRGTLEEKIMGLQKFKLNIANTVISQENSSLQTMGTDQLLDLFSLDNKTKGSTLGQKSDESKSVKQESMAKMLDNLGELWDEKQYDNEYDLSSFMKSLS</sequence>
<dbReference type="PROSITE" id="PS51194">
    <property type="entry name" value="HELICASE_CTER"/>
    <property type="match status" value="1"/>
</dbReference>
<dbReference type="InterPro" id="IPR022707">
    <property type="entry name" value="Mot1_central_dom"/>
</dbReference>
<dbReference type="GO" id="GO:0005524">
    <property type="term" value="F:ATP binding"/>
    <property type="evidence" value="ECO:0007669"/>
    <property type="project" value="UniProtKB-KW"/>
</dbReference>
<dbReference type="InterPro" id="IPR001650">
    <property type="entry name" value="Helicase_C-like"/>
</dbReference>
<dbReference type="Proteomes" id="UP000749559">
    <property type="component" value="Unassembled WGS sequence"/>
</dbReference>
<dbReference type="PROSITE" id="PS51192">
    <property type="entry name" value="HELICASE_ATP_BIND_1"/>
    <property type="match status" value="1"/>
</dbReference>
<name>A0A8J1U8W8_OWEFU</name>
<dbReference type="InterPro" id="IPR027417">
    <property type="entry name" value="P-loop_NTPase"/>
</dbReference>
<evidence type="ECO:0000313" key="9">
    <source>
        <dbReference type="EMBL" id="CAH1794395.1"/>
    </source>
</evidence>
<keyword evidence="6" id="KW-0067">ATP-binding</keyword>
<dbReference type="PANTHER" id="PTHR36498:SF1">
    <property type="entry name" value="TATA-BINDING PROTEIN-ASSOCIATED FACTOR 172"/>
    <property type="match status" value="1"/>
</dbReference>
<dbReference type="FunFam" id="3.40.50.10810:FF:000009">
    <property type="entry name" value="B-TFIID TATA-box-binding protein-associated factor 1"/>
    <property type="match status" value="1"/>
</dbReference>